<feature type="domain" description="MRH" evidence="10">
    <location>
        <begin position="281"/>
        <end position="406"/>
    </location>
</feature>
<comment type="caution">
    <text evidence="11">The sequence shown here is derived from an EMBL/GenBank/DDBJ whole genome shotgun (WGS) entry which is preliminary data.</text>
</comment>
<reference evidence="11" key="1">
    <citation type="submission" date="2020-10" db="EMBL/GenBank/DDBJ databases">
        <authorList>
            <person name="Han B."/>
            <person name="Lu T."/>
            <person name="Zhao Q."/>
            <person name="Huang X."/>
            <person name="Zhao Y."/>
        </authorList>
    </citation>
    <scope>NUCLEOTIDE SEQUENCE</scope>
</reference>
<evidence type="ECO:0000256" key="1">
    <source>
        <dbReference type="ARBA" id="ARBA00004240"/>
    </source>
</evidence>
<proteinExistence type="inferred from homology"/>
<dbReference type="SUPFAM" id="SSF50911">
    <property type="entry name" value="Mannose 6-phosphate receptor domain"/>
    <property type="match status" value="1"/>
</dbReference>
<keyword evidence="5" id="KW-0430">Lectin</keyword>
<dbReference type="AlphaFoldDB" id="A0A811RBR6"/>
<dbReference type="InterPro" id="IPR009011">
    <property type="entry name" value="Man6P_isomerase_rcpt-bd_dom_sf"/>
</dbReference>
<dbReference type="FunFam" id="2.70.130.10:FF:000021">
    <property type="entry name" value="Protein OS-9 homolog"/>
    <property type="match status" value="1"/>
</dbReference>
<keyword evidence="8" id="KW-0325">Glycoprotein</keyword>
<dbReference type="GO" id="GO:0030970">
    <property type="term" value="P:retrograde protein transport, ER to cytosol"/>
    <property type="evidence" value="ECO:0007669"/>
    <property type="project" value="TreeGrafter"/>
</dbReference>
<dbReference type="PANTHER" id="PTHR15414:SF0">
    <property type="entry name" value="ENDOPLASMIC RETICULUM LECTIN 1"/>
    <property type="match status" value="1"/>
</dbReference>
<dbReference type="Gene3D" id="2.70.130.10">
    <property type="entry name" value="Mannose-6-phosphate receptor binding domain"/>
    <property type="match status" value="1"/>
</dbReference>
<dbReference type="PANTHER" id="PTHR15414">
    <property type="entry name" value="OS-9-RELATED"/>
    <property type="match status" value="1"/>
</dbReference>
<name>A0A811RBR6_9POAL</name>
<accession>A0A811RBR6</accession>
<dbReference type="Proteomes" id="UP000604825">
    <property type="component" value="Unassembled WGS sequence"/>
</dbReference>
<comment type="similarity">
    <text evidence="2">Belongs to the OS-9 family.</text>
</comment>
<dbReference type="InterPro" id="IPR045149">
    <property type="entry name" value="OS-9-like"/>
</dbReference>
<evidence type="ECO:0000256" key="9">
    <source>
        <dbReference type="SAM" id="MobiDB-lite"/>
    </source>
</evidence>
<evidence type="ECO:0000256" key="3">
    <source>
        <dbReference type="ARBA" id="ARBA00018727"/>
    </source>
</evidence>
<evidence type="ECO:0000256" key="4">
    <source>
        <dbReference type="ARBA" id="ARBA00022729"/>
    </source>
</evidence>
<feature type="region of interest" description="Disordered" evidence="9">
    <location>
        <begin position="1"/>
        <end position="31"/>
    </location>
</feature>
<keyword evidence="6" id="KW-0256">Endoplasmic reticulum</keyword>
<dbReference type="PROSITE" id="PS51914">
    <property type="entry name" value="MRH"/>
    <property type="match status" value="1"/>
</dbReference>
<dbReference type="EMBL" id="CAJGYO010000014">
    <property type="protein sequence ID" value="CAD6267481.1"/>
    <property type="molecule type" value="Genomic_DNA"/>
</dbReference>
<dbReference type="InterPro" id="IPR044865">
    <property type="entry name" value="MRH_dom"/>
</dbReference>
<evidence type="ECO:0000313" key="11">
    <source>
        <dbReference type="EMBL" id="CAD6267481.1"/>
    </source>
</evidence>
<evidence type="ECO:0000313" key="12">
    <source>
        <dbReference type="Proteomes" id="UP000604825"/>
    </source>
</evidence>
<comment type="subcellular location">
    <subcellularLocation>
        <location evidence="1">Endoplasmic reticulum</location>
    </subcellularLocation>
</comment>
<dbReference type="OrthoDB" id="448954at2759"/>
<protein>
    <recommendedName>
        <fullName evidence="3">Protein OS-9 homolog</fullName>
    </recommendedName>
</protein>
<dbReference type="GO" id="GO:0030246">
    <property type="term" value="F:carbohydrate binding"/>
    <property type="evidence" value="ECO:0007669"/>
    <property type="project" value="UniProtKB-KW"/>
</dbReference>
<evidence type="ECO:0000256" key="2">
    <source>
        <dbReference type="ARBA" id="ARBA00009918"/>
    </source>
</evidence>
<evidence type="ECO:0000256" key="8">
    <source>
        <dbReference type="ARBA" id="ARBA00023180"/>
    </source>
</evidence>
<dbReference type="InterPro" id="IPR012913">
    <property type="entry name" value="OS9-like_dom"/>
</dbReference>
<evidence type="ECO:0000256" key="7">
    <source>
        <dbReference type="ARBA" id="ARBA00023157"/>
    </source>
</evidence>
<gene>
    <name evidence="11" type="ORF">NCGR_LOCUS50786</name>
</gene>
<evidence type="ECO:0000259" key="10">
    <source>
        <dbReference type="PROSITE" id="PS51914"/>
    </source>
</evidence>
<dbReference type="GO" id="GO:0030968">
    <property type="term" value="P:endoplasmic reticulum unfolded protein response"/>
    <property type="evidence" value="ECO:0007669"/>
    <property type="project" value="InterPro"/>
</dbReference>
<keyword evidence="4" id="KW-0732">Signal</keyword>
<sequence length="459" mass="50932">MSGSLRRGRGASGGGGLRAASEAAGVPPSRRLEWETTGWEELAAEARVSCLPPPTEFSGGGVVGWWWTGRQAARVPLAEAVGEEGGGGWAGPRKMTSFLDTLYLGLSIGVHEYITPGAVIILGSVHARTDLWTPGLNFTLNTLTLREVATEGVSKRGAKTHLPSLMGFASRVSVLFFILVTGAVANDQIFTTSGVTFGRSSREPRYRVEFHPVDSPFLPENGLESVPMANHEGKRYKCFLPVEETKTMKSMLPQNATNVIIESERRIRPKEPDELLEVLKDQCFYRHEGWWSYEFCYHGKIRQVHVDDEKVIQEFVLGEFDDDATAAYHENSTSELADDDHHVKDISKRYHVHLYTNGTVCDLTDIPRETEVRFVCSEPTVLISSIKEISSCKYVVTIQSPMLCKNPLFQQEKRTLSIHCNELSAKAESSGEDDSLPKEAQISIIPDQDELHDFPAYAT</sequence>
<keyword evidence="7" id="KW-1015">Disulfide bond</keyword>
<dbReference type="GO" id="GO:0005788">
    <property type="term" value="C:endoplasmic reticulum lumen"/>
    <property type="evidence" value="ECO:0007669"/>
    <property type="project" value="TreeGrafter"/>
</dbReference>
<evidence type="ECO:0000256" key="5">
    <source>
        <dbReference type="ARBA" id="ARBA00022734"/>
    </source>
</evidence>
<keyword evidence="12" id="KW-1185">Reference proteome</keyword>
<evidence type="ECO:0000256" key="6">
    <source>
        <dbReference type="ARBA" id="ARBA00022824"/>
    </source>
</evidence>
<dbReference type="Pfam" id="PF07915">
    <property type="entry name" value="PRKCSH"/>
    <property type="match status" value="1"/>
</dbReference>
<organism evidence="11 12">
    <name type="scientific">Miscanthus lutarioriparius</name>
    <dbReference type="NCBI Taxonomy" id="422564"/>
    <lineage>
        <taxon>Eukaryota</taxon>
        <taxon>Viridiplantae</taxon>
        <taxon>Streptophyta</taxon>
        <taxon>Embryophyta</taxon>
        <taxon>Tracheophyta</taxon>
        <taxon>Spermatophyta</taxon>
        <taxon>Magnoliopsida</taxon>
        <taxon>Liliopsida</taxon>
        <taxon>Poales</taxon>
        <taxon>Poaceae</taxon>
        <taxon>PACMAD clade</taxon>
        <taxon>Panicoideae</taxon>
        <taxon>Andropogonodae</taxon>
        <taxon>Andropogoneae</taxon>
        <taxon>Saccharinae</taxon>
        <taxon>Miscanthus</taxon>
    </lineage>
</organism>